<name>T1KV16_TETUR</name>
<feature type="compositionally biased region" description="Polar residues" evidence="1">
    <location>
        <begin position="44"/>
        <end position="53"/>
    </location>
</feature>
<organism evidence="3 4">
    <name type="scientific">Tetranychus urticae</name>
    <name type="common">Two-spotted spider mite</name>
    <dbReference type="NCBI Taxonomy" id="32264"/>
    <lineage>
        <taxon>Eukaryota</taxon>
        <taxon>Metazoa</taxon>
        <taxon>Ecdysozoa</taxon>
        <taxon>Arthropoda</taxon>
        <taxon>Chelicerata</taxon>
        <taxon>Arachnida</taxon>
        <taxon>Acari</taxon>
        <taxon>Acariformes</taxon>
        <taxon>Trombidiformes</taxon>
        <taxon>Prostigmata</taxon>
        <taxon>Eleutherengona</taxon>
        <taxon>Raphignathae</taxon>
        <taxon>Tetranychoidea</taxon>
        <taxon>Tetranychidae</taxon>
        <taxon>Tetranychus</taxon>
    </lineage>
</organism>
<evidence type="ECO:0000259" key="2">
    <source>
        <dbReference type="Pfam" id="PF15045"/>
    </source>
</evidence>
<dbReference type="GO" id="GO:0030276">
    <property type="term" value="F:clathrin binding"/>
    <property type="evidence" value="ECO:0007669"/>
    <property type="project" value="InterPro"/>
</dbReference>
<feature type="compositionally biased region" description="Low complexity" evidence="1">
    <location>
        <begin position="203"/>
        <end position="223"/>
    </location>
</feature>
<gene>
    <name evidence="3" type="primary">107367528</name>
</gene>
<feature type="domain" description="Aftiphilin clathrin-binding box" evidence="2">
    <location>
        <begin position="123"/>
        <end position="181"/>
    </location>
</feature>
<feature type="region of interest" description="Disordered" evidence="1">
    <location>
        <begin position="1"/>
        <end position="77"/>
    </location>
</feature>
<accession>T1KV16</accession>
<dbReference type="GO" id="GO:0032588">
    <property type="term" value="C:trans-Golgi network membrane"/>
    <property type="evidence" value="ECO:0007669"/>
    <property type="project" value="InterPro"/>
</dbReference>
<dbReference type="PANTHER" id="PTHR16156:SF10">
    <property type="entry name" value="AFTIPHILIN-RELATED"/>
    <property type="match status" value="1"/>
</dbReference>
<evidence type="ECO:0000256" key="1">
    <source>
        <dbReference type="SAM" id="MobiDB-lite"/>
    </source>
</evidence>
<dbReference type="KEGG" id="tut:107367528"/>
<reference evidence="4" key="1">
    <citation type="submission" date="2011-08" db="EMBL/GenBank/DDBJ databases">
        <authorList>
            <person name="Rombauts S."/>
        </authorList>
    </citation>
    <scope>NUCLEOTIDE SEQUENCE</scope>
    <source>
        <strain evidence="4">London</strain>
    </source>
</reference>
<dbReference type="Pfam" id="PF15045">
    <property type="entry name" value="Clathrin_bdg"/>
    <property type="match status" value="1"/>
</dbReference>
<dbReference type="InterPro" id="IPR029205">
    <property type="entry name" value="Clathrin-bd"/>
</dbReference>
<feature type="region of interest" description="Disordered" evidence="1">
    <location>
        <begin position="238"/>
        <end position="283"/>
    </location>
</feature>
<keyword evidence="4" id="KW-1185">Reference proteome</keyword>
<reference evidence="3" key="2">
    <citation type="submission" date="2015-06" db="UniProtKB">
        <authorList>
            <consortium name="EnsemblMetazoa"/>
        </authorList>
    </citation>
    <scope>IDENTIFICATION</scope>
</reference>
<feature type="compositionally biased region" description="Polar residues" evidence="1">
    <location>
        <begin position="1"/>
        <end position="21"/>
    </location>
</feature>
<feature type="compositionally biased region" description="Polar residues" evidence="1">
    <location>
        <begin position="64"/>
        <end position="77"/>
    </location>
</feature>
<feature type="region of interest" description="Disordered" evidence="1">
    <location>
        <begin position="198"/>
        <end position="223"/>
    </location>
</feature>
<dbReference type="EnsemblMetazoa" id="tetur22g02060.1">
    <property type="protein sequence ID" value="tetur22g02060.1"/>
    <property type="gene ID" value="tetur22g02060"/>
</dbReference>
<feature type="compositionally biased region" description="Low complexity" evidence="1">
    <location>
        <begin position="248"/>
        <end position="264"/>
    </location>
</feature>
<dbReference type="GO" id="GO:0030121">
    <property type="term" value="C:AP-1 adaptor complex"/>
    <property type="evidence" value="ECO:0007669"/>
    <property type="project" value="TreeGrafter"/>
</dbReference>
<sequence>MSFTVEVNDSESTNTSYPSKTQLDDADFDEFDDFQEASPLINGETINISNSQPFPVDPDKTDSLKSPTSFSKPVDSTQNLTTSLPSLDMIINQSFIKAFNDENDKANESITSDLFNDKTSQSYKIWENLTNLEESTSFRLNWESSHTFQVFLRSLKIDNKNIIDNFFVNTSESSSEPEELTMSKVTLADSQPEVVNTVENQNSSQISSSSPSSSPPITSTTSCTISLNCEPPSLVESTKLPQVSQKAQQTLSESNQNQNSSASSVPKVNFDLNTSGLANPSEEINPSNNLLDVTFFLNNPNFMQPCSSPKATVKANESESATSLQNNELSAKPLSIISSTSTDPFHNLISHMQDASSMRSTTKSSITPSETNKIFEELPLLSFMRTKLMMFPLRDSIKD</sequence>
<evidence type="ECO:0000313" key="4">
    <source>
        <dbReference type="Proteomes" id="UP000015104"/>
    </source>
</evidence>
<proteinExistence type="predicted"/>
<dbReference type="OrthoDB" id="5917212at2759"/>
<dbReference type="AlphaFoldDB" id="T1KV16"/>
<dbReference type="HOGENOM" id="CLU_691395_0_0_1"/>
<dbReference type="Proteomes" id="UP000015104">
    <property type="component" value="Unassembled WGS sequence"/>
</dbReference>
<evidence type="ECO:0000313" key="3">
    <source>
        <dbReference type="EnsemblMetazoa" id="tetur22g02060.1"/>
    </source>
</evidence>
<dbReference type="EMBL" id="CAEY01000589">
    <property type="status" value="NOT_ANNOTATED_CDS"/>
    <property type="molecule type" value="Genomic_DNA"/>
</dbReference>
<dbReference type="OMA" id="RLNWESS"/>
<dbReference type="InterPro" id="IPR046359">
    <property type="entry name" value="Aftin-like"/>
</dbReference>
<protein>
    <recommendedName>
        <fullName evidence="2">Aftiphilin clathrin-binding box domain-containing protein</fullName>
    </recommendedName>
</protein>
<feature type="compositionally biased region" description="Acidic residues" evidence="1">
    <location>
        <begin position="24"/>
        <end position="35"/>
    </location>
</feature>
<feature type="compositionally biased region" description="Polar residues" evidence="1">
    <location>
        <begin position="271"/>
        <end position="283"/>
    </location>
</feature>
<dbReference type="PANTHER" id="PTHR16156">
    <property type="entry name" value="AFTIPHILIN A-RELATED"/>
    <property type="match status" value="1"/>
</dbReference>
<feature type="compositionally biased region" description="Polar residues" evidence="1">
    <location>
        <begin position="238"/>
        <end position="247"/>
    </location>
</feature>